<feature type="region of interest" description="Disordered" evidence="1">
    <location>
        <begin position="179"/>
        <end position="199"/>
    </location>
</feature>
<dbReference type="Proteomes" id="UP000054337">
    <property type="component" value="Unassembled WGS sequence"/>
</dbReference>
<evidence type="ECO:0000256" key="2">
    <source>
        <dbReference type="SAM" id="SignalP"/>
    </source>
</evidence>
<protein>
    <recommendedName>
        <fullName evidence="5">Secreted protein</fullName>
    </recommendedName>
</protein>
<feature type="signal peptide" evidence="2">
    <location>
        <begin position="1"/>
        <end position="20"/>
    </location>
</feature>
<proteinExistence type="predicted"/>
<dbReference type="EMBL" id="KI968730">
    <property type="protein sequence ID" value="EUN27388.1"/>
    <property type="molecule type" value="Genomic_DNA"/>
</dbReference>
<keyword evidence="4" id="KW-1185">Reference proteome</keyword>
<keyword evidence="2" id="KW-0732">Signal</keyword>
<reference evidence="3 4" key="1">
    <citation type="journal article" date="2013" name="PLoS Genet.">
        <title>Comparative genome structure, secondary metabolite, and effector coding capacity across Cochliobolus pathogens.</title>
        <authorList>
            <person name="Condon B.J."/>
            <person name="Leng Y."/>
            <person name="Wu D."/>
            <person name="Bushley K.E."/>
            <person name="Ohm R.A."/>
            <person name="Otillar R."/>
            <person name="Martin J."/>
            <person name="Schackwitz W."/>
            <person name="Grimwood J."/>
            <person name="MohdZainudin N."/>
            <person name="Xue C."/>
            <person name="Wang R."/>
            <person name="Manning V.A."/>
            <person name="Dhillon B."/>
            <person name="Tu Z.J."/>
            <person name="Steffenson B.J."/>
            <person name="Salamov A."/>
            <person name="Sun H."/>
            <person name="Lowry S."/>
            <person name="LaButti K."/>
            <person name="Han J."/>
            <person name="Copeland A."/>
            <person name="Lindquist E."/>
            <person name="Barry K."/>
            <person name="Schmutz J."/>
            <person name="Baker S.E."/>
            <person name="Ciuffetti L.M."/>
            <person name="Grigoriev I.V."/>
            <person name="Zhong S."/>
            <person name="Turgeon B.G."/>
        </authorList>
    </citation>
    <scope>NUCLEOTIDE SEQUENCE [LARGE SCALE GENOMIC DNA]</scope>
    <source>
        <strain evidence="3 4">FI3</strain>
    </source>
</reference>
<organism evidence="3 4">
    <name type="scientific">Bipolaris victoriae (strain FI3)</name>
    <name type="common">Victoria blight of oats agent</name>
    <name type="synonym">Cochliobolus victoriae</name>
    <dbReference type="NCBI Taxonomy" id="930091"/>
    <lineage>
        <taxon>Eukaryota</taxon>
        <taxon>Fungi</taxon>
        <taxon>Dikarya</taxon>
        <taxon>Ascomycota</taxon>
        <taxon>Pezizomycotina</taxon>
        <taxon>Dothideomycetes</taxon>
        <taxon>Pleosporomycetidae</taxon>
        <taxon>Pleosporales</taxon>
        <taxon>Pleosporineae</taxon>
        <taxon>Pleosporaceae</taxon>
        <taxon>Bipolaris</taxon>
    </lineage>
</organism>
<sequence length="199" mass="22426">MAAAHLLACALGALALHAIALREHLAEALSGPKRFIGCYRGRCPRKYFWPMRSRAGRKHRVWAKVTGTVECRHGPERQSGNVTMERPLTSQRDQCHSVPDDRMTGHSPHNMPHEHRHNYVFGWDETAAPTSVTETSKCRALCVGDASRPSQTRETRAMPGIVMVMSYRKEPNTRQYTTEMHWQPNGEGKKNQIEKSGGP</sequence>
<dbReference type="HOGENOM" id="CLU_1371974_0_0_1"/>
<dbReference type="GeneID" id="26251714"/>
<dbReference type="RefSeq" id="XP_014556912.1">
    <property type="nucleotide sequence ID" value="XM_014701426.1"/>
</dbReference>
<evidence type="ECO:0000256" key="1">
    <source>
        <dbReference type="SAM" id="MobiDB-lite"/>
    </source>
</evidence>
<dbReference type="AlphaFoldDB" id="W7EA95"/>
<feature type="chain" id="PRO_5004891409" description="Secreted protein" evidence="2">
    <location>
        <begin position="21"/>
        <end position="199"/>
    </location>
</feature>
<evidence type="ECO:0008006" key="5">
    <source>
        <dbReference type="Google" id="ProtNLM"/>
    </source>
</evidence>
<gene>
    <name evidence="3" type="ORF">COCVIDRAFT_15720</name>
</gene>
<evidence type="ECO:0000313" key="3">
    <source>
        <dbReference type="EMBL" id="EUN27388.1"/>
    </source>
</evidence>
<name>W7EA95_BIPV3</name>
<accession>W7EA95</accession>
<evidence type="ECO:0000313" key="4">
    <source>
        <dbReference type="Proteomes" id="UP000054337"/>
    </source>
</evidence>